<accession>A0ABM1DNR7</accession>
<evidence type="ECO:0000259" key="1">
    <source>
        <dbReference type="PROSITE" id="PS51447"/>
    </source>
</evidence>
<dbReference type="InterPro" id="IPR029063">
    <property type="entry name" value="SAM-dependent_MTases_sf"/>
</dbReference>
<reference evidence="3" key="1">
    <citation type="submission" date="2025-08" db="UniProtKB">
        <authorList>
            <consortium name="RefSeq"/>
        </authorList>
    </citation>
    <scope>IDENTIFICATION</scope>
</reference>
<proteinExistence type="predicted"/>
<dbReference type="PANTHER" id="PTHR11538:SF26">
    <property type="entry name" value="FERREDOXIN-FOLD ANTICODON-BINDING DOMAIN-CONTAINING PROTEIN 1"/>
    <property type="match status" value="1"/>
</dbReference>
<organism evidence="2 3">
    <name type="scientific">Priapulus caudatus</name>
    <name type="common">Priapulid worm</name>
    <dbReference type="NCBI Taxonomy" id="37621"/>
    <lineage>
        <taxon>Eukaryota</taxon>
        <taxon>Metazoa</taxon>
        <taxon>Ecdysozoa</taxon>
        <taxon>Scalidophora</taxon>
        <taxon>Priapulida</taxon>
        <taxon>Priapulimorpha</taxon>
        <taxon>Priapulimorphida</taxon>
        <taxon>Priapulidae</taxon>
        <taxon>Priapulus</taxon>
    </lineage>
</organism>
<gene>
    <name evidence="3" type="primary">LOC106804775</name>
</gene>
<name>A0ABM1DNR7_PRICU</name>
<sequence>MGKTLYIGAEVMCGVDATKLPTVFPIRKMDRIIFNFPHIGGKSNVKKNRRLLRDFFESAAEILTPHGDVCVTLCQGQGGSPADIPMREWHNTWQVIAMAACANLVLYKCRPFLPSEYPNYNCTGFRSQDKAFHTRCAITHYFRHGVPFTFPEPSDERDCNIHDVCTRKTYTCSSSYLAECVRRKLHEEVGHPIQQIACHMTKVLADSTKYRVDVVSGSELPLVLSATTVPPQSIRVLPATDNGPSGETREHFLRSSAIDLIPALLQRKATRSACSNTDGGATGNVAVVENVAVDVAVVEDVSVIEDIAVAGDVAVGSSTEVPWLQMCVVDVYHEEAIYSEPLAAYELIILCDGSPAAAARDCLQTMLPGGATHHCVSTCLFPSPSSTNGAPSVNNVPSAVTTEQSENLHQRSPPWLRAFRVTGGRHAAFVIDVAAACTATVGVTTDQRVLRTIDPRVLAELRDTPPGGAAPAFWHDVSFWRPDDYDERDFFRVIRDMAAPLVNDVSLLEEYVREGRTSLCYRVVYQSCDHPLPQQMAARLQSALRLRLIDELRYELRPNV</sequence>
<dbReference type="GeneID" id="106804775"/>
<dbReference type="PROSITE" id="PS51447">
    <property type="entry name" value="FDX_ACB"/>
    <property type="match status" value="1"/>
</dbReference>
<dbReference type="Proteomes" id="UP000695022">
    <property type="component" value="Unplaced"/>
</dbReference>
<dbReference type="PANTHER" id="PTHR11538">
    <property type="entry name" value="PHENYLALANYL-TRNA SYNTHETASE"/>
    <property type="match status" value="1"/>
</dbReference>
<feature type="domain" description="FDX-ACB" evidence="1">
    <location>
        <begin position="468"/>
        <end position="557"/>
    </location>
</feature>
<dbReference type="RefSeq" id="XP_014661588.1">
    <property type="nucleotide sequence ID" value="XM_014806102.1"/>
</dbReference>
<evidence type="ECO:0000313" key="2">
    <source>
        <dbReference type="Proteomes" id="UP000695022"/>
    </source>
</evidence>
<dbReference type="Pfam" id="PF10354">
    <property type="entry name" value="BMT5-like"/>
    <property type="match status" value="1"/>
</dbReference>
<dbReference type="InterPro" id="IPR036690">
    <property type="entry name" value="Fdx_antiC-bd_sf"/>
</dbReference>
<dbReference type="SUPFAM" id="SSF53335">
    <property type="entry name" value="S-adenosyl-L-methionine-dependent methyltransferases"/>
    <property type="match status" value="1"/>
</dbReference>
<dbReference type="Pfam" id="PF03147">
    <property type="entry name" value="FDX-ACB"/>
    <property type="match status" value="1"/>
</dbReference>
<evidence type="ECO:0000313" key="3">
    <source>
        <dbReference type="RefSeq" id="XP_014661588.1"/>
    </source>
</evidence>
<dbReference type="InterPro" id="IPR019446">
    <property type="entry name" value="BMT5-like"/>
</dbReference>
<dbReference type="SUPFAM" id="SSF54991">
    <property type="entry name" value="Anticodon-binding domain of PheRS"/>
    <property type="match status" value="1"/>
</dbReference>
<protein>
    <submittedName>
        <fullName evidence="3">Ferredoxin-fold anticodon-binding domain-containing protein 1 homolog isoform X1</fullName>
    </submittedName>
</protein>
<dbReference type="Gene3D" id="3.30.70.380">
    <property type="entry name" value="Ferrodoxin-fold anticodon-binding domain"/>
    <property type="match status" value="1"/>
</dbReference>
<keyword evidence="2" id="KW-1185">Reference proteome</keyword>
<dbReference type="InterPro" id="IPR005121">
    <property type="entry name" value="Fdx_antiC-bd"/>
</dbReference>
<dbReference type="SMART" id="SM00896">
    <property type="entry name" value="FDX-ACB"/>
    <property type="match status" value="1"/>
</dbReference>